<dbReference type="InterPro" id="IPR001138">
    <property type="entry name" value="Zn2Cys6_DnaBD"/>
</dbReference>
<feature type="region of interest" description="Disordered" evidence="6">
    <location>
        <begin position="104"/>
        <end position="147"/>
    </location>
</feature>
<dbReference type="Gene3D" id="4.10.240.10">
    <property type="entry name" value="Zn(2)-C6 fungal-type DNA-binding domain"/>
    <property type="match status" value="1"/>
</dbReference>
<dbReference type="CDD" id="cd12148">
    <property type="entry name" value="fungal_TF_MHR"/>
    <property type="match status" value="1"/>
</dbReference>
<sequence>MSSLREQLEYQQSLSPQHGYQPHPQQQQQPQHLAPANLAPQACSSCRKQKRKCDKQIPQCGLCLRIGRACDYSADAPPPMPSADDFEALRQKVMDLEGLLSRAVNTPNSGLSNGSSGGVNMSNGSSSLSNGQSPANVLALSPAPPPGPWPGPTTFPSMFFLDSDAFEYDRFHVQMPYVKVPPGALTALGSSAELREMIELYFATIHTYMPIISKIRLYQHLSSPMHEPGAEIALPFLAMKLVTSEVPEGMVPQTQLYQDVKSFLSYVEAQNGFSIQMMQALLLVSLYELGHCIYPAVYLSIGHAARLGHAMGLHEKGAPQMLPRPNTWTEQEERRRVWWSVIVLDRFVNIGHRSKPFASSDPSLDAILPTDDSSWDQGQMLVAAPLALSASQTIRAAPFARTCQASHLLGKVVRHVNEKNLPADYRFTEALQLHRTLQALSSVLPDEAAEDDPTHKPTLCTSMAVCYSALLTLYDAYSCTEKRLENGPEEQLVMQKEAIDGLSAVSAEVVHLARRVRGFIEKAGLGRVSPLVIDSLYQAAANYAWYVRESSRPECHERLQEIKEVLVLLDRRWKVAGQYLFHVSEFWDSLNTNNNH</sequence>
<feature type="region of interest" description="Disordered" evidence="6">
    <location>
        <begin position="1"/>
        <end position="38"/>
    </location>
</feature>
<dbReference type="PROSITE" id="PS50048">
    <property type="entry name" value="ZN2_CY6_FUNGAL_2"/>
    <property type="match status" value="1"/>
</dbReference>
<dbReference type="SMART" id="SM00066">
    <property type="entry name" value="GAL4"/>
    <property type="match status" value="1"/>
</dbReference>
<keyword evidence="9" id="KW-1185">Reference proteome</keyword>
<keyword evidence="4" id="KW-0804">Transcription</keyword>
<dbReference type="OrthoDB" id="3862662at2759"/>
<dbReference type="GO" id="GO:0003677">
    <property type="term" value="F:DNA binding"/>
    <property type="evidence" value="ECO:0007669"/>
    <property type="project" value="InterPro"/>
</dbReference>
<gene>
    <name evidence="8" type="ORF">CLAFUR5_04342</name>
</gene>
<accession>A0A9Q8P7V3</accession>
<comment type="subcellular location">
    <subcellularLocation>
        <location evidence="1">Nucleus</location>
    </subcellularLocation>
</comment>
<dbReference type="PROSITE" id="PS00463">
    <property type="entry name" value="ZN2_CY6_FUNGAL_1"/>
    <property type="match status" value="1"/>
</dbReference>
<evidence type="ECO:0000313" key="9">
    <source>
        <dbReference type="Proteomes" id="UP000756132"/>
    </source>
</evidence>
<evidence type="ECO:0000256" key="2">
    <source>
        <dbReference type="ARBA" id="ARBA00022723"/>
    </source>
</evidence>
<evidence type="ECO:0000259" key="7">
    <source>
        <dbReference type="PROSITE" id="PS50048"/>
    </source>
</evidence>
<keyword evidence="5" id="KW-0539">Nucleus</keyword>
<evidence type="ECO:0000256" key="1">
    <source>
        <dbReference type="ARBA" id="ARBA00004123"/>
    </source>
</evidence>
<dbReference type="Pfam" id="PF04082">
    <property type="entry name" value="Fungal_trans"/>
    <property type="match status" value="1"/>
</dbReference>
<dbReference type="GO" id="GO:0000981">
    <property type="term" value="F:DNA-binding transcription factor activity, RNA polymerase II-specific"/>
    <property type="evidence" value="ECO:0007669"/>
    <property type="project" value="InterPro"/>
</dbReference>
<reference evidence="8" key="1">
    <citation type="submission" date="2021-12" db="EMBL/GenBank/DDBJ databases">
        <authorList>
            <person name="Zaccaron A."/>
            <person name="Stergiopoulos I."/>
        </authorList>
    </citation>
    <scope>NUCLEOTIDE SEQUENCE</scope>
    <source>
        <strain evidence="8">Race5_Kim</strain>
    </source>
</reference>
<reference evidence="8" key="2">
    <citation type="journal article" date="2022" name="Microb. Genom.">
        <title>A chromosome-scale genome assembly of the tomato pathogen Cladosporium fulvum reveals a compartmentalized genome architecture and the presence of a dispensable chromosome.</title>
        <authorList>
            <person name="Zaccaron A.Z."/>
            <person name="Chen L.H."/>
            <person name="Samaras A."/>
            <person name="Stergiopoulos I."/>
        </authorList>
    </citation>
    <scope>NUCLEOTIDE SEQUENCE</scope>
    <source>
        <strain evidence="8">Race5_Kim</strain>
    </source>
</reference>
<protein>
    <submittedName>
        <fullName evidence="8">Transcription factor BOA15</fullName>
    </submittedName>
</protein>
<dbReference type="GO" id="GO:0008270">
    <property type="term" value="F:zinc ion binding"/>
    <property type="evidence" value="ECO:0007669"/>
    <property type="project" value="InterPro"/>
</dbReference>
<dbReference type="InterPro" id="IPR036864">
    <property type="entry name" value="Zn2-C6_fun-type_DNA-bd_sf"/>
</dbReference>
<feature type="compositionally biased region" description="Low complexity" evidence="6">
    <location>
        <begin position="21"/>
        <end position="38"/>
    </location>
</feature>
<evidence type="ECO:0000256" key="5">
    <source>
        <dbReference type="ARBA" id="ARBA00023242"/>
    </source>
</evidence>
<dbReference type="GeneID" id="71984220"/>
<dbReference type="InterPro" id="IPR007219">
    <property type="entry name" value="XnlR_reg_dom"/>
</dbReference>
<feature type="compositionally biased region" description="Low complexity" evidence="6">
    <location>
        <begin position="108"/>
        <end position="141"/>
    </location>
</feature>
<dbReference type="AlphaFoldDB" id="A0A9Q8P7V3"/>
<dbReference type="EMBL" id="CP090166">
    <property type="protein sequence ID" value="UJO16423.1"/>
    <property type="molecule type" value="Genomic_DNA"/>
</dbReference>
<evidence type="ECO:0000256" key="3">
    <source>
        <dbReference type="ARBA" id="ARBA00023015"/>
    </source>
</evidence>
<dbReference type="Proteomes" id="UP000756132">
    <property type="component" value="Chromosome 4"/>
</dbReference>
<organism evidence="8 9">
    <name type="scientific">Passalora fulva</name>
    <name type="common">Tomato leaf mold</name>
    <name type="synonym">Cladosporium fulvum</name>
    <dbReference type="NCBI Taxonomy" id="5499"/>
    <lineage>
        <taxon>Eukaryota</taxon>
        <taxon>Fungi</taxon>
        <taxon>Dikarya</taxon>
        <taxon>Ascomycota</taxon>
        <taxon>Pezizomycotina</taxon>
        <taxon>Dothideomycetes</taxon>
        <taxon>Dothideomycetidae</taxon>
        <taxon>Mycosphaerellales</taxon>
        <taxon>Mycosphaerellaceae</taxon>
        <taxon>Fulvia</taxon>
    </lineage>
</organism>
<keyword evidence="2" id="KW-0479">Metal-binding</keyword>
<dbReference type="PANTHER" id="PTHR47338">
    <property type="entry name" value="ZN(II)2CYS6 TRANSCRIPTION FACTOR (EUROFUNG)-RELATED"/>
    <property type="match status" value="1"/>
</dbReference>
<dbReference type="SMART" id="SM00906">
    <property type="entry name" value="Fungal_trans"/>
    <property type="match status" value="1"/>
</dbReference>
<dbReference type="CDD" id="cd00067">
    <property type="entry name" value="GAL4"/>
    <property type="match status" value="1"/>
</dbReference>
<evidence type="ECO:0000256" key="4">
    <source>
        <dbReference type="ARBA" id="ARBA00023163"/>
    </source>
</evidence>
<proteinExistence type="predicted"/>
<keyword evidence="3" id="KW-0805">Transcription regulation</keyword>
<dbReference type="KEGG" id="ffu:CLAFUR5_04342"/>
<evidence type="ECO:0000313" key="8">
    <source>
        <dbReference type="EMBL" id="UJO16423.1"/>
    </source>
</evidence>
<feature type="compositionally biased region" description="Polar residues" evidence="6">
    <location>
        <begin position="1"/>
        <end position="18"/>
    </location>
</feature>
<dbReference type="Pfam" id="PF00172">
    <property type="entry name" value="Zn_clus"/>
    <property type="match status" value="1"/>
</dbReference>
<dbReference type="SUPFAM" id="SSF57701">
    <property type="entry name" value="Zn2/Cys6 DNA-binding domain"/>
    <property type="match status" value="1"/>
</dbReference>
<feature type="domain" description="Zn(2)-C6 fungal-type" evidence="7">
    <location>
        <begin position="42"/>
        <end position="72"/>
    </location>
</feature>
<dbReference type="PANTHER" id="PTHR47338:SF20">
    <property type="entry name" value="ZN(II)2CYS6 TRANSCRIPTION FACTOR (EUROFUNG)"/>
    <property type="match status" value="1"/>
</dbReference>
<name>A0A9Q8P7V3_PASFU</name>
<dbReference type="RefSeq" id="XP_047760789.1">
    <property type="nucleotide sequence ID" value="XM_047903490.1"/>
</dbReference>
<dbReference type="GO" id="GO:0005634">
    <property type="term" value="C:nucleus"/>
    <property type="evidence" value="ECO:0007669"/>
    <property type="project" value="UniProtKB-SubCell"/>
</dbReference>
<evidence type="ECO:0000256" key="6">
    <source>
        <dbReference type="SAM" id="MobiDB-lite"/>
    </source>
</evidence>
<dbReference type="GO" id="GO:0006351">
    <property type="term" value="P:DNA-templated transcription"/>
    <property type="evidence" value="ECO:0007669"/>
    <property type="project" value="InterPro"/>
</dbReference>
<dbReference type="InterPro" id="IPR050815">
    <property type="entry name" value="TF_fung"/>
</dbReference>